<reference evidence="2 3" key="1">
    <citation type="submission" date="2023-07" db="EMBL/GenBank/DDBJ databases">
        <title>Description of novel actinomycetes strains, isolated from tidal flat sediment.</title>
        <authorList>
            <person name="Lu C."/>
        </authorList>
    </citation>
    <scope>NUCLEOTIDE SEQUENCE [LARGE SCALE GENOMIC DNA]</scope>
    <source>
        <strain evidence="2 3">SYSU T00b441</strain>
    </source>
</reference>
<evidence type="ECO:0000256" key="1">
    <source>
        <dbReference type="SAM" id="Phobius"/>
    </source>
</evidence>
<evidence type="ECO:0000313" key="3">
    <source>
        <dbReference type="Proteomes" id="UP001232536"/>
    </source>
</evidence>
<proteinExistence type="predicted"/>
<protein>
    <submittedName>
        <fullName evidence="2">Uncharacterized protein</fullName>
    </submittedName>
</protein>
<keyword evidence="3" id="KW-1185">Reference proteome</keyword>
<feature type="transmembrane region" description="Helical" evidence="1">
    <location>
        <begin position="46"/>
        <end position="67"/>
    </location>
</feature>
<evidence type="ECO:0000313" key="2">
    <source>
        <dbReference type="EMBL" id="MDO8107289.1"/>
    </source>
</evidence>
<keyword evidence="1" id="KW-0812">Transmembrane</keyword>
<organism evidence="2 3">
    <name type="scientific">Actinotalea lenta</name>
    <dbReference type="NCBI Taxonomy" id="3064654"/>
    <lineage>
        <taxon>Bacteria</taxon>
        <taxon>Bacillati</taxon>
        <taxon>Actinomycetota</taxon>
        <taxon>Actinomycetes</taxon>
        <taxon>Micrococcales</taxon>
        <taxon>Cellulomonadaceae</taxon>
        <taxon>Actinotalea</taxon>
    </lineage>
</organism>
<comment type="caution">
    <text evidence="2">The sequence shown here is derived from an EMBL/GenBank/DDBJ whole genome shotgun (WGS) entry which is preliminary data.</text>
</comment>
<dbReference type="EMBL" id="JAUQYP010000001">
    <property type="protein sequence ID" value="MDO8107289.1"/>
    <property type="molecule type" value="Genomic_DNA"/>
</dbReference>
<accession>A0ABT9DAJ1</accession>
<dbReference type="RefSeq" id="WP_304600920.1">
    <property type="nucleotide sequence ID" value="NZ_JAUQYO010000001.1"/>
</dbReference>
<name>A0ABT9DAJ1_9CELL</name>
<keyword evidence="1" id="KW-1133">Transmembrane helix</keyword>
<sequence>MSAVVAHRPWSTALVRFAGLAAVAGAVALVMALAGAAQHGVAGPAAAFRLATLVFVALVACCAVAVIRATRVVVATPARAESP</sequence>
<dbReference type="Proteomes" id="UP001232536">
    <property type="component" value="Unassembled WGS sequence"/>
</dbReference>
<keyword evidence="1" id="KW-0472">Membrane</keyword>
<gene>
    <name evidence="2" type="ORF">Q6348_08795</name>
</gene>